<comment type="caution">
    <text evidence="1">The sequence shown here is derived from an EMBL/GenBank/DDBJ whole genome shotgun (WGS) entry which is preliminary data.</text>
</comment>
<accession>A0AAW4WKI6</accession>
<dbReference type="Proteomes" id="UP001198893">
    <property type="component" value="Unassembled WGS sequence"/>
</dbReference>
<organism evidence="1 2">
    <name type="scientific">Roseburia amylophila</name>
    <dbReference type="NCBI Taxonomy" id="2981794"/>
    <lineage>
        <taxon>Bacteria</taxon>
        <taxon>Bacillati</taxon>
        <taxon>Bacillota</taxon>
        <taxon>Clostridia</taxon>
        <taxon>Lachnospirales</taxon>
        <taxon>Lachnospiraceae</taxon>
        <taxon>Roseburia</taxon>
    </lineage>
</organism>
<reference evidence="1" key="1">
    <citation type="submission" date="2021-10" db="EMBL/GenBank/DDBJ databases">
        <title>Anaerobic single-cell dispensing facilitates the cultivation of human gut bacteria.</title>
        <authorList>
            <person name="Afrizal A."/>
        </authorList>
    </citation>
    <scope>NUCLEOTIDE SEQUENCE</scope>
    <source>
        <strain evidence="1">CLA-AA-H204</strain>
    </source>
</reference>
<sequence>MSVRDVNSAAQIAARIAKGWKPNRYLTNMSMAYFANPADHVATSIFPICPVDFSTGFYYEFLKGDLARDNVGRKPEFGKVAPAKMGHTDNTYKCNVDQIIVGVDQIGAVNYQRAGVPASIDPRRNKVRFVSEQQLLHLDILFAQSFFRTGVWDNEFTGISQGTPSGKQFLKFSDANFDPVNFFDARKREIKLAGRRMPNKLSLGYDSFTALKNHPDILERVKYTGSSANPAVVNENVLAQILGFAEVKVLEATYNAAEEGQPDDMQFVCESDGALMTYTTNTPAIDEPSAGYIFTWDMLGNGNWMATDQFEGESGTHSEFIEGLMSTDMKKTSDDLACYMSKCV</sequence>
<evidence type="ECO:0008006" key="3">
    <source>
        <dbReference type="Google" id="ProtNLM"/>
    </source>
</evidence>
<dbReference type="InterPro" id="IPR053738">
    <property type="entry name" value="Lambda_capsid_assembly"/>
</dbReference>
<protein>
    <recommendedName>
        <fullName evidence="3">Major capsid protein</fullName>
    </recommendedName>
</protein>
<dbReference type="RefSeq" id="WP_227710372.1">
    <property type="nucleotide sequence ID" value="NZ_JAJEQW010000010.1"/>
</dbReference>
<dbReference type="AlphaFoldDB" id="A0AAW4WKI6"/>
<gene>
    <name evidence="1" type="ORF">LKD47_10060</name>
</gene>
<proteinExistence type="predicted"/>
<dbReference type="EMBL" id="JAJEQW010000010">
    <property type="protein sequence ID" value="MCC2242640.1"/>
    <property type="molecule type" value="Genomic_DNA"/>
</dbReference>
<evidence type="ECO:0000313" key="1">
    <source>
        <dbReference type="EMBL" id="MCC2242640.1"/>
    </source>
</evidence>
<name>A0AAW4WKI6_9FIRM</name>
<dbReference type="Gene3D" id="3.90.1690.10">
    <property type="entry name" value="phage-related protein like domain"/>
    <property type="match status" value="1"/>
</dbReference>
<evidence type="ECO:0000313" key="2">
    <source>
        <dbReference type="Proteomes" id="UP001198893"/>
    </source>
</evidence>